<dbReference type="InterPro" id="IPR036291">
    <property type="entry name" value="NAD(P)-bd_dom_sf"/>
</dbReference>
<keyword evidence="15" id="KW-1185">Reference proteome</keyword>
<keyword evidence="3 9" id="KW-0963">Cytoplasm</keyword>
<evidence type="ECO:0000256" key="10">
    <source>
        <dbReference type="NCBIfam" id="TIGR00112"/>
    </source>
</evidence>
<sequence>MIRMKYGFIGVGNMGGAILRGLLNAGALNPEDVMVAGRNPERSAEQAQDFGVKAAVSRAALTASCDVIFVGVEPGTFPEILPEIAETFTQDKLLISMAAGITLDRIEETLGTDAKLIRIMPNTPAGVGEIMVSVSRNGNVSDAEAQSIVNLLSSIGKAGEVPEELIHAVIGVSGSSPAYTYMYIQGLAEAGEKAGMSASDARMFAAQAVLGAAKLVLSADRDLEEMIDSVCTPGGTTCEAVNFLRAHGFREIVRDGAGAAIRKSEAMSGGEKD</sequence>
<comment type="similarity">
    <text evidence="2 9">Belongs to the pyrroline-5-carboxylate reductase family.</text>
</comment>
<dbReference type="FunFam" id="3.40.50.720:FF:000190">
    <property type="entry name" value="Pyrroline-5-carboxylate reductase"/>
    <property type="match status" value="1"/>
</dbReference>
<reference evidence="14 15" key="1">
    <citation type="journal article" date="2016" name="Appl. Environ. Microbiol.">
        <title>Function and Phylogeny of Bacterial Butyryl Coenzyme A:Acetate Transferases and Their Diversity in the Proximal Colon of Swine.</title>
        <authorList>
            <person name="Trachsel J."/>
            <person name="Bayles D.O."/>
            <person name="Looft T."/>
            <person name="Levine U.Y."/>
            <person name="Allen H.K."/>
        </authorList>
    </citation>
    <scope>NUCLEOTIDE SEQUENCE [LARGE SCALE GENOMIC DNA]</scope>
    <source>
        <strain evidence="14 15">68-3-10</strain>
    </source>
</reference>
<dbReference type="UniPathway" id="UPA00098">
    <property type="reaction ID" value="UER00361"/>
</dbReference>
<dbReference type="SUPFAM" id="SSF48179">
    <property type="entry name" value="6-phosphogluconate dehydrogenase C-terminal domain-like"/>
    <property type="match status" value="1"/>
</dbReference>
<evidence type="ECO:0000259" key="12">
    <source>
        <dbReference type="Pfam" id="PF03807"/>
    </source>
</evidence>
<dbReference type="Proteomes" id="UP000187404">
    <property type="component" value="Unassembled WGS sequence"/>
</dbReference>
<dbReference type="InterPro" id="IPR028939">
    <property type="entry name" value="P5C_Rdtase_cat_N"/>
</dbReference>
<feature type="domain" description="Pyrroline-5-carboxylate reductase dimerisation" evidence="13">
    <location>
        <begin position="163"/>
        <end position="267"/>
    </location>
</feature>
<evidence type="ECO:0000256" key="11">
    <source>
        <dbReference type="PIRSR" id="PIRSR000193-1"/>
    </source>
</evidence>
<keyword evidence="7 9" id="KW-0560">Oxidoreductase</keyword>
<keyword evidence="4 9" id="KW-0028">Amino-acid biosynthesis</keyword>
<dbReference type="HAMAP" id="MF_01925">
    <property type="entry name" value="P5C_reductase"/>
    <property type="match status" value="1"/>
</dbReference>
<evidence type="ECO:0000256" key="1">
    <source>
        <dbReference type="ARBA" id="ARBA00004496"/>
    </source>
</evidence>
<comment type="subcellular location">
    <subcellularLocation>
        <location evidence="1 9">Cytoplasm</location>
    </subcellularLocation>
</comment>
<dbReference type="GO" id="GO:0004735">
    <property type="term" value="F:pyrroline-5-carboxylate reductase activity"/>
    <property type="evidence" value="ECO:0007669"/>
    <property type="project" value="UniProtKB-UniRule"/>
</dbReference>
<dbReference type="InterPro" id="IPR000304">
    <property type="entry name" value="Pyrroline-COOH_reductase"/>
</dbReference>
<dbReference type="GO" id="GO:0005737">
    <property type="term" value="C:cytoplasm"/>
    <property type="evidence" value="ECO:0007669"/>
    <property type="project" value="UniProtKB-SubCell"/>
</dbReference>
<feature type="binding site" evidence="11">
    <location>
        <begin position="9"/>
        <end position="14"/>
    </location>
    <ligand>
        <name>NADP(+)</name>
        <dbReference type="ChEBI" id="CHEBI:58349"/>
    </ligand>
</feature>
<evidence type="ECO:0000256" key="6">
    <source>
        <dbReference type="ARBA" id="ARBA00022857"/>
    </source>
</evidence>
<evidence type="ECO:0000256" key="9">
    <source>
        <dbReference type="HAMAP-Rule" id="MF_01925"/>
    </source>
</evidence>
<dbReference type="FunFam" id="1.10.3730.10:FF:000001">
    <property type="entry name" value="Pyrroline-5-carboxylate reductase"/>
    <property type="match status" value="1"/>
</dbReference>
<dbReference type="EC" id="1.5.1.2" evidence="9 10"/>
<evidence type="ECO:0000256" key="7">
    <source>
        <dbReference type="ARBA" id="ARBA00023002"/>
    </source>
</evidence>
<dbReference type="Gene3D" id="3.40.50.720">
    <property type="entry name" value="NAD(P)-binding Rossmann-like Domain"/>
    <property type="match status" value="1"/>
</dbReference>
<gene>
    <name evidence="9" type="primary">proC</name>
    <name evidence="14" type="ORF">BHK98_12740</name>
</gene>
<dbReference type="STRING" id="1261640.BHK98_12740"/>
<comment type="catalytic activity">
    <reaction evidence="9">
        <text>L-proline + NAD(+) = (S)-1-pyrroline-5-carboxylate + NADH + 2 H(+)</text>
        <dbReference type="Rhea" id="RHEA:14105"/>
        <dbReference type="ChEBI" id="CHEBI:15378"/>
        <dbReference type="ChEBI" id="CHEBI:17388"/>
        <dbReference type="ChEBI" id="CHEBI:57540"/>
        <dbReference type="ChEBI" id="CHEBI:57945"/>
        <dbReference type="ChEBI" id="CHEBI:60039"/>
        <dbReference type="EC" id="1.5.1.2"/>
    </reaction>
</comment>
<evidence type="ECO:0000256" key="4">
    <source>
        <dbReference type="ARBA" id="ARBA00022605"/>
    </source>
</evidence>
<comment type="catalytic activity">
    <reaction evidence="9">
        <text>L-proline + NADP(+) = (S)-1-pyrroline-5-carboxylate + NADPH + 2 H(+)</text>
        <dbReference type="Rhea" id="RHEA:14109"/>
        <dbReference type="ChEBI" id="CHEBI:15378"/>
        <dbReference type="ChEBI" id="CHEBI:17388"/>
        <dbReference type="ChEBI" id="CHEBI:57783"/>
        <dbReference type="ChEBI" id="CHEBI:58349"/>
        <dbReference type="ChEBI" id="CHEBI:60039"/>
        <dbReference type="EC" id="1.5.1.2"/>
    </reaction>
</comment>
<evidence type="ECO:0000313" key="15">
    <source>
        <dbReference type="Proteomes" id="UP000187404"/>
    </source>
</evidence>
<dbReference type="GO" id="GO:0055129">
    <property type="term" value="P:L-proline biosynthetic process"/>
    <property type="evidence" value="ECO:0007669"/>
    <property type="project" value="UniProtKB-UniRule"/>
</dbReference>
<evidence type="ECO:0000259" key="13">
    <source>
        <dbReference type="Pfam" id="PF14748"/>
    </source>
</evidence>
<evidence type="ECO:0000256" key="3">
    <source>
        <dbReference type="ARBA" id="ARBA00022490"/>
    </source>
</evidence>
<accession>A0A1Q9JL04</accession>
<protein>
    <recommendedName>
        <fullName evidence="9 10">Pyrroline-5-carboxylate reductase</fullName>
        <shortName evidence="9">P5C reductase</shortName>
        <shortName evidence="9">P5CR</shortName>
        <ecNumber evidence="9 10">1.5.1.2</ecNumber>
    </recommendedName>
    <alternativeName>
        <fullName evidence="9">PCA reductase</fullName>
    </alternativeName>
</protein>
<keyword evidence="6 9" id="KW-0521">NADP</keyword>
<feature type="domain" description="Pyrroline-5-carboxylate reductase catalytic N-terminal" evidence="12">
    <location>
        <begin position="5"/>
        <end position="100"/>
    </location>
</feature>
<dbReference type="NCBIfam" id="TIGR00112">
    <property type="entry name" value="proC"/>
    <property type="match status" value="1"/>
</dbReference>
<evidence type="ECO:0000256" key="2">
    <source>
        <dbReference type="ARBA" id="ARBA00005525"/>
    </source>
</evidence>
<dbReference type="InterPro" id="IPR029036">
    <property type="entry name" value="P5CR_dimer"/>
</dbReference>
<dbReference type="Pfam" id="PF14748">
    <property type="entry name" value="P5CR_dimer"/>
    <property type="match status" value="1"/>
</dbReference>
<evidence type="ECO:0000256" key="8">
    <source>
        <dbReference type="ARBA" id="ARBA00058118"/>
    </source>
</evidence>
<dbReference type="AlphaFoldDB" id="A0A1Q9JL04"/>
<comment type="function">
    <text evidence="8 9">Catalyzes the reduction of 1-pyrroline-5-carboxylate (PCA) to L-proline.</text>
</comment>
<organism evidence="14 15">
    <name type="scientific">Hornefia porci</name>
    <dbReference type="NCBI Taxonomy" id="2652292"/>
    <lineage>
        <taxon>Bacteria</taxon>
        <taxon>Bacillati</taxon>
        <taxon>Bacillota</taxon>
        <taxon>Clostridia</taxon>
        <taxon>Peptostreptococcales</taxon>
        <taxon>Anaerovoracaceae</taxon>
        <taxon>Hornefia</taxon>
    </lineage>
</organism>
<keyword evidence="5 9" id="KW-0641">Proline biosynthesis</keyword>
<dbReference type="InterPro" id="IPR008927">
    <property type="entry name" value="6-PGluconate_DH-like_C_sf"/>
</dbReference>
<evidence type="ECO:0000313" key="14">
    <source>
        <dbReference type="EMBL" id="OLR56856.1"/>
    </source>
</evidence>
<name>A0A1Q9JL04_9FIRM</name>
<comment type="caution">
    <text evidence="14">The sequence shown here is derived from an EMBL/GenBank/DDBJ whole genome shotgun (WGS) entry which is preliminary data.</text>
</comment>
<dbReference type="Gene3D" id="1.10.3730.10">
    <property type="entry name" value="ProC C-terminal domain-like"/>
    <property type="match status" value="1"/>
</dbReference>
<proteinExistence type="inferred from homology"/>
<comment type="pathway">
    <text evidence="9">Amino-acid biosynthesis; L-proline biosynthesis; L-proline from L-glutamate 5-semialdehyde: step 1/1.</text>
</comment>
<dbReference type="EMBL" id="MJIE01000001">
    <property type="protein sequence ID" value="OLR56856.1"/>
    <property type="molecule type" value="Genomic_DNA"/>
</dbReference>
<dbReference type="SUPFAM" id="SSF51735">
    <property type="entry name" value="NAD(P)-binding Rossmann-fold domains"/>
    <property type="match status" value="1"/>
</dbReference>
<dbReference type="PANTHER" id="PTHR11645">
    <property type="entry name" value="PYRROLINE-5-CARBOXYLATE REDUCTASE"/>
    <property type="match status" value="1"/>
</dbReference>
<dbReference type="Pfam" id="PF03807">
    <property type="entry name" value="F420_oxidored"/>
    <property type="match status" value="1"/>
</dbReference>
<dbReference type="PIRSF" id="PIRSF000193">
    <property type="entry name" value="Pyrrol-5-carb_rd"/>
    <property type="match status" value="1"/>
</dbReference>
<dbReference type="PANTHER" id="PTHR11645:SF0">
    <property type="entry name" value="PYRROLINE-5-CARBOXYLATE REDUCTASE 3"/>
    <property type="match status" value="1"/>
</dbReference>
<evidence type="ECO:0000256" key="5">
    <source>
        <dbReference type="ARBA" id="ARBA00022650"/>
    </source>
</evidence>